<dbReference type="PANTHER" id="PTHR22812">
    <property type="entry name" value="CHROMOBOX PROTEIN"/>
    <property type="match status" value="1"/>
</dbReference>
<name>A0AAD6XSK4_9AGAR</name>
<keyword evidence="6" id="KW-1185">Reference proteome</keyword>
<feature type="compositionally biased region" description="Basic and acidic residues" evidence="3">
    <location>
        <begin position="158"/>
        <end position="169"/>
    </location>
</feature>
<accession>A0AAD6XSK4</accession>
<reference evidence="5" key="1">
    <citation type="submission" date="2023-03" db="EMBL/GenBank/DDBJ databases">
        <title>Massive genome expansion in bonnet fungi (Mycena s.s.) driven by repeated elements and novel gene families across ecological guilds.</title>
        <authorList>
            <consortium name="Lawrence Berkeley National Laboratory"/>
            <person name="Harder C.B."/>
            <person name="Miyauchi S."/>
            <person name="Viragh M."/>
            <person name="Kuo A."/>
            <person name="Thoen E."/>
            <person name="Andreopoulos B."/>
            <person name="Lu D."/>
            <person name="Skrede I."/>
            <person name="Drula E."/>
            <person name="Henrissat B."/>
            <person name="Morin E."/>
            <person name="Kohler A."/>
            <person name="Barry K."/>
            <person name="LaButti K."/>
            <person name="Morin E."/>
            <person name="Salamov A."/>
            <person name="Lipzen A."/>
            <person name="Mereny Z."/>
            <person name="Hegedus B."/>
            <person name="Baldrian P."/>
            <person name="Stursova M."/>
            <person name="Weitz H."/>
            <person name="Taylor A."/>
            <person name="Grigoriev I.V."/>
            <person name="Nagy L.G."/>
            <person name="Martin F."/>
            <person name="Kauserud H."/>
        </authorList>
    </citation>
    <scope>NUCLEOTIDE SEQUENCE</scope>
    <source>
        <strain evidence="5">CBHHK173m</strain>
    </source>
</reference>
<evidence type="ECO:0000256" key="3">
    <source>
        <dbReference type="SAM" id="MobiDB-lite"/>
    </source>
</evidence>
<dbReference type="Gene3D" id="2.40.50.40">
    <property type="match status" value="2"/>
</dbReference>
<feature type="compositionally biased region" description="Basic and acidic residues" evidence="3">
    <location>
        <begin position="177"/>
        <end position="187"/>
    </location>
</feature>
<feature type="compositionally biased region" description="Basic and acidic residues" evidence="3">
    <location>
        <begin position="27"/>
        <end position="41"/>
    </location>
</feature>
<sequence length="269" mass="29960">MAPASPAASDAASDIGRSPKRSPTKAKKAETPVEDSEKSEAGGDAAEAGDEEEEEEYEIEAILDAQKGHFPNNKLGYLVKWKNYSDEHNSWVVEEDAGNAEELIDAYWAEHNKKKSKKQPEARRVSAPARKSTGADDASDAGASASVAKKRGRNSSVKARDGKDDERPPAKKPRKSAAAEKEKKTAEVLDEDSIGNMEEHMHVPSWEHLIKEVDTVERDSEGGKDNTVLWVYFTLHSGERIREDADVCHDKFPKLLLRFYERNLRWKST</sequence>
<evidence type="ECO:0000313" key="5">
    <source>
        <dbReference type="EMBL" id="KAJ7089886.1"/>
    </source>
</evidence>
<dbReference type="SMART" id="SM00298">
    <property type="entry name" value="CHROMO"/>
    <property type="match status" value="1"/>
</dbReference>
<dbReference type="InterPro" id="IPR016197">
    <property type="entry name" value="Chromo-like_dom_sf"/>
</dbReference>
<protein>
    <recommendedName>
        <fullName evidence="4">Chromo domain-containing protein</fullName>
    </recommendedName>
</protein>
<feature type="compositionally biased region" description="Acidic residues" evidence="3">
    <location>
        <begin position="47"/>
        <end position="57"/>
    </location>
</feature>
<dbReference type="InterPro" id="IPR051219">
    <property type="entry name" value="Heterochromatin_chromo-domain"/>
</dbReference>
<feature type="compositionally biased region" description="Low complexity" evidence="3">
    <location>
        <begin position="1"/>
        <end position="14"/>
    </location>
</feature>
<evidence type="ECO:0000256" key="2">
    <source>
        <dbReference type="ARBA" id="ARBA00023242"/>
    </source>
</evidence>
<gene>
    <name evidence="5" type="ORF">B0H15DRAFT_779516</name>
</gene>
<evidence type="ECO:0000259" key="4">
    <source>
        <dbReference type="PROSITE" id="PS50013"/>
    </source>
</evidence>
<evidence type="ECO:0000256" key="1">
    <source>
        <dbReference type="ARBA" id="ARBA00004123"/>
    </source>
</evidence>
<feature type="region of interest" description="Disordered" evidence="3">
    <location>
        <begin position="112"/>
        <end position="197"/>
    </location>
</feature>
<comment type="caution">
    <text evidence="5">The sequence shown here is derived from an EMBL/GenBank/DDBJ whole genome shotgun (WGS) entry which is preliminary data.</text>
</comment>
<dbReference type="Pfam" id="PF01393">
    <property type="entry name" value="Chromo_shadow"/>
    <property type="match status" value="1"/>
</dbReference>
<evidence type="ECO:0000313" key="6">
    <source>
        <dbReference type="Proteomes" id="UP001222325"/>
    </source>
</evidence>
<dbReference type="Proteomes" id="UP001222325">
    <property type="component" value="Unassembled WGS sequence"/>
</dbReference>
<dbReference type="AlphaFoldDB" id="A0AAD6XSK4"/>
<dbReference type="GO" id="GO:0005634">
    <property type="term" value="C:nucleus"/>
    <property type="evidence" value="ECO:0007669"/>
    <property type="project" value="UniProtKB-SubCell"/>
</dbReference>
<dbReference type="SUPFAM" id="SSF54160">
    <property type="entry name" value="Chromo domain-like"/>
    <property type="match status" value="2"/>
</dbReference>
<dbReference type="PROSITE" id="PS50013">
    <property type="entry name" value="CHROMO_2"/>
    <property type="match status" value="1"/>
</dbReference>
<dbReference type="GO" id="GO:0006338">
    <property type="term" value="P:chromatin remodeling"/>
    <property type="evidence" value="ECO:0007669"/>
    <property type="project" value="UniProtKB-ARBA"/>
</dbReference>
<proteinExistence type="predicted"/>
<dbReference type="InterPro" id="IPR008251">
    <property type="entry name" value="Chromo_shadow_dom"/>
</dbReference>
<dbReference type="InterPro" id="IPR000953">
    <property type="entry name" value="Chromo/chromo_shadow_dom"/>
</dbReference>
<dbReference type="EMBL" id="JARJCN010000023">
    <property type="protein sequence ID" value="KAJ7089886.1"/>
    <property type="molecule type" value="Genomic_DNA"/>
</dbReference>
<comment type="subcellular location">
    <subcellularLocation>
        <location evidence="1">Nucleus</location>
    </subcellularLocation>
</comment>
<feature type="region of interest" description="Disordered" evidence="3">
    <location>
        <begin position="1"/>
        <end position="57"/>
    </location>
</feature>
<keyword evidence="2" id="KW-0539">Nucleus</keyword>
<dbReference type="Pfam" id="PF00385">
    <property type="entry name" value="Chromo"/>
    <property type="match status" value="1"/>
</dbReference>
<feature type="domain" description="Chromo" evidence="4">
    <location>
        <begin position="57"/>
        <end position="119"/>
    </location>
</feature>
<organism evidence="5 6">
    <name type="scientific">Mycena belliarum</name>
    <dbReference type="NCBI Taxonomy" id="1033014"/>
    <lineage>
        <taxon>Eukaryota</taxon>
        <taxon>Fungi</taxon>
        <taxon>Dikarya</taxon>
        <taxon>Basidiomycota</taxon>
        <taxon>Agaricomycotina</taxon>
        <taxon>Agaricomycetes</taxon>
        <taxon>Agaricomycetidae</taxon>
        <taxon>Agaricales</taxon>
        <taxon>Marasmiineae</taxon>
        <taxon>Mycenaceae</taxon>
        <taxon>Mycena</taxon>
    </lineage>
</organism>
<dbReference type="InterPro" id="IPR023780">
    <property type="entry name" value="Chromo_domain"/>
</dbReference>